<keyword evidence="2" id="KW-0812">Transmembrane</keyword>
<gene>
    <name evidence="3" type="ORF">pdam_00025699</name>
</gene>
<keyword evidence="4" id="KW-1185">Reference proteome</keyword>
<feature type="non-terminal residue" evidence="3">
    <location>
        <position position="140"/>
    </location>
</feature>
<feature type="region of interest" description="Disordered" evidence="1">
    <location>
        <begin position="71"/>
        <end position="140"/>
    </location>
</feature>
<dbReference type="Proteomes" id="UP000275408">
    <property type="component" value="Unassembled WGS sequence"/>
</dbReference>
<keyword evidence="2" id="KW-1133">Transmembrane helix</keyword>
<keyword evidence="2" id="KW-0472">Membrane</keyword>
<evidence type="ECO:0000313" key="3">
    <source>
        <dbReference type="EMBL" id="RMX40953.1"/>
    </source>
</evidence>
<reference evidence="3 4" key="1">
    <citation type="journal article" date="2018" name="Sci. Rep.">
        <title>Comparative analysis of the Pocillopora damicornis genome highlights role of immune system in coral evolution.</title>
        <authorList>
            <person name="Cunning R."/>
            <person name="Bay R.A."/>
            <person name="Gillette P."/>
            <person name="Baker A.C."/>
            <person name="Traylor-Knowles N."/>
        </authorList>
    </citation>
    <scope>NUCLEOTIDE SEQUENCE [LARGE SCALE GENOMIC DNA]</scope>
    <source>
        <strain evidence="3">RSMAS</strain>
        <tissue evidence="3">Whole animal</tissue>
    </source>
</reference>
<dbReference type="EMBL" id="RCHS01003545">
    <property type="protein sequence ID" value="RMX40953.1"/>
    <property type="molecule type" value="Genomic_DNA"/>
</dbReference>
<comment type="caution">
    <text evidence="3">The sequence shown here is derived from an EMBL/GenBank/DDBJ whole genome shotgun (WGS) entry which is preliminary data.</text>
</comment>
<evidence type="ECO:0000313" key="4">
    <source>
        <dbReference type="Proteomes" id="UP000275408"/>
    </source>
</evidence>
<evidence type="ECO:0000256" key="1">
    <source>
        <dbReference type="SAM" id="MobiDB-lite"/>
    </source>
</evidence>
<feature type="compositionally biased region" description="Basic and acidic residues" evidence="1">
    <location>
        <begin position="75"/>
        <end position="134"/>
    </location>
</feature>
<evidence type="ECO:0000256" key="2">
    <source>
        <dbReference type="SAM" id="Phobius"/>
    </source>
</evidence>
<sequence>MIMRNMEGKSSTRRLFHVIKKVQETQTTTTQERKLSSVEIAGLTISVLVGCTIAGVAVYFVRKDHVNLTVTQSKSSREDGREVLGVNDKETDADMEKETDKERNNGKRDRDGEGEIDEKEGRKEERNEGMERREQKNKKE</sequence>
<name>A0A3M6THP5_POCDA</name>
<accession>A0A3M6THP5</accession>
<dbReference type="AlphaFoldDB" id="A0A3M6THP5"/>
<proteinExistence type="predicted"/>
<protein>
    <submittedName>
        <fullName evidence="3">Uncharacterized protein</fullName>
    </submittedName>
</protein>
<feature type="transmembrane region" description="Helical" evidence="2">
    <location>
        <begin position="40"/>
        <end position="61"/>
    </location>
</feature>
<organism evidence="3 4">
    <name type="scientific">Pocillopora damicornis</name>
    <name type="common">Cauliflower coral</name>
    <name type="synonym">Millepora damicornis</name>
    <dbReference type="NCBI Taxonomy" id="46731"/>
    <lineage>
        <taxon>Eukaryota</taxon>
        <taxon>Metazoa</taxon>
        <taxon>Cnidaria</taxon>
        <taxon>Anthozoa</taxon>
        <taxon>Hexacorallia</taxon>
        <taxon>Scleractinia</taxon>
        <taxon>Astrocoeniina</taxon>
        <taxon>Pocilloporidae</taxon>
        <taxon>Pocillopora</taxon>
    </lineage>
</organism>